<geneLocation type="plasmid" evidence="2 3">
    <name>pI</name>
</geneLocation>
<keyword evidence="2" id="KW-0614">Plasmid</keyword>
<keyword evidence="3" id="KW-1185">Reference proteome</keyword>
<dbReference type="EMBL" id="LR778302">
    <property type="protein sequence ID" value="CAB1371232.1"/>
    <property type="molecule type" value="Genomic_DNA"/>
</dbReference>
<accession>A0A6S6XZ47</accession>
<reference evidence="2 3" key="1">
    <citation type="submission" date="2020-03" db="EMBL/GenBank/DDBJ databases">
        <authorList>
            <consortium name="Genoscope - CEA"/>
            <person name="William W."/>
        </authorList>
    </citation>
    <scope>NUCLEOTIDE SEQUENCE [LARGE SCALE GENOMIC DNA]</scope>
    <source>
        <strain evidence="3">DSM 16959</strain>
        <strain evidence="2">DSM16959</strain>
        <plasmid evidence="2 3">pI</plasmid>
    </source>
</reference>
<evidence type="ECO:0000313" key="1">
    <source>
        <dbReference type="EMBL" id="CAB1371232.1"/>
    </source>
</evidence>
<dbReference type="EMBL" id="LR778302">
    <property type="protein sequence ID" value="CAB1371321.1"/>
    <property type="molecule type" value="Genomic_DNA"/>
</dbReference>
<organism evidence="2 3">
    <name type="scientific">Denitratisoma oestradiolicum</name>
    <dbReference type="NCBI Taxonomy" id="311182"/>
    <lineage>
        <taxon>Bacteria</taxon>
        <taxon>Pseudomonadati</taxon>
        <taxon>Pseudomonadota</taxon>
        <taxon>Betaproteobacteria</taxon>
        <taxon>Nitrosomonadales</taxon>
        <taxon>Sterolibacteriaceae</taxon>
        <taxon>Denitratisoma</taxon>
    </lineage>
</organism>
<sequence length="249" mass="26931">MSTEDDAKNKAIDDEAAALVAAVAPAAVAALIARYSEAEHVGIRSNWYELDPHSARRVPVAPAARAGYLAKLIDSNQAELQRDIARYNDLRARGLAALSRCDILISSGGRPLEALRCALDLKTAHISYHLSILVRLALELEDAHAAQARTIRPAPAAVPAPTAARAAVDMSAFRPGVRCEIVAASHPSASRDVGKRVIVDRANPEYGSVWAHDDKPVTYRTDRAGRRVVDHDPRCIQTIYGVDQLRVLP</sequence>
<proteinExistence type="predicted"/>
<protein>
    <submittedName>
        <fullName evidence="2">Uncharacterized protein</fullName>
    </submittedName>
</protein>
<dbReference type="RefSeq" id="WP_232096611.1">
    <property type="nucleotide sequence ID" value="NZ_LR778302.1"/>
</dbReference>
<name>A0A6S6XZ47_9PROT</name>
<dbReference type="KEGG" id="doe:DENOEST_P0074"/>
<dbReference type="KEGG" id="doe:DENOEST_P0163"/>
<evidence type="ECO:0000313" key="2">
    <source>
        <dbReference type="EMBL" id="CAB1371321.1"/>
    </source>
</evidence>
<dbReference type="Proteomes" id="UP000515733">
    <property type="component" value="Plasmid pI"/>
</dbReference>
<gene>
    <name evidence="1" type="ORF">DENOEST_P0074</name>
    <name evidence="2" type="ORF">DENOEST_P0163</name>
</gene>
<evidence type="ECO:0000313" key="3">
    <source>
        <dbReference type="Proteomes" id="UP000515733"/>
    </source>
</evidence>
<dbReference type="AlphaFoldDB" id="A0A6S6XZ47"/>